<evidence type="ECO:0000259" key="5">
    <source>
        <dbReference type="Pfam" id="PF07980"/>
    </source>
</evidence>
<dbReference type="GO" id="GO:0009279">
    <property type="term" value="C:cell outer membrane"/>
    <property type="evidence" value="ECO:0007669"/>
    <property type="project" value="UniProtKB-SubCell"/>
</dbReference>
<keyword evidence="3" id="KW-0472">Membrane</keyword>
<evidence type="ECO:0000256" key="3">
    <source>
        <dbReference type="ARBA" id="ARBA00023136"/>
    </source>
</evidence>
<gene>
    <name evidence="6" type="ORF">SDC9_124314</name>
</gene>
<keyword evidence="2" id="KW-0732">Signal</keyword>
<dbReference type="InterPro" id="IPR011990">
    <property type="entry name" value="TPR-like_helical_dom_sf"/>
</dbReference>
<reference evidence="6" key="1">
    <citation type="submission" date="2019-08" db="EMBL/GenBank/DDBJ databases">
        <authorList>
            <person name="Kucharzyk K."/>
            <person name="Murdoch R.W."/>
            <person name="Higgins S."/>
            <person name="Loffler F."/>
        </authorList>
    </citation>
    <scope>NUCLEOTIDE SEQUENCE</scope>
</reference>
<dbReference type="Gene3D" id="1.25.40.390">
    <property type="match status" value="1"/>
</dbReference>
<dbReference type="Pfam" id="PF07980">
    <property type="entry name" value="SusD_RagB"/>
    <property type="match status" value="1"/>
</dbReference>
<dbReference type="Gene3D" id="1.25.40.900">
    <property type="match status" value="1"/>
</dbReference>
<keyword evidence="4" id="KW-0998">Cell outer membrane</keyword>
<organism evidence="6">
    <name type="scientific">bioreactor metagenome</name>
    <dbReference type="NCBI Taxonomy" id="1076179"/>
    <lineage>
        <taxon>unclassified sequences</taxon>
        <taxon>metagenomes</taxon>
        <taxon>ecological metagenomes</taxon>
    </lineage>
</organism>
<dbReference type="SUPFAM" id="SSF48452">
    <property type="entry name" value="TPR-like"/>
    <property type="match status" value="1"/>
</dbReference>
<accession>A0A645CK28</accession>
<dbReference type="AlphaFoldDB" id="A0A645CK28"/>
<evidence type="ECO:0000256" key="2">
    <source>
        <dbReference type="ARBA" id="ARBA00022729"/>
    </source>
</evidence>
<name>A0A645CK28_9ZZZZ</name>
<protein>
    <recommendedName>
        <fullName evidence="5">RagB/SusD domain-containing protein</fullName>
    </recommendedName>
</protein>
<dbReference type="InterPro" id="IPR012944">
    <property type="entry name" value="SusD_RagB_dom"/>
</dbReference>
<comment type="caution">
    <text evidence="6">The sequence shown here is derived from an EMBL/GenBank/DDBJ whole genome shotgun (WGS) entry which is preliminary data.</text>
</comment>
<sequence>MLAEAAADVKQIIARAYGKTPAEITIDESSKEALAAVIIKERTKELCFEAHNLFDITRQKRSLIRESKTNSTLKKLTYPNNKFILPIPQTELNANPNMVQNPL</sequence>
<evidence type="ECO:0000256" key="4">
    <source>
        <dbReference type="ARBA" id="ARBA00023237"/>
    </source>
</evidence>
<proteinExistence type="predicted"/>
<dbReference type="EMBL" id="VSSQ01027860">
    <property type="protein sequence ID" value="MPM77311.1"/>
    <property type="molecule type" value="Genomic_DNA"/>
</dbReference>
<evidence type="ECO:0000313" key="6">
    <source>
        <dbReference type="EMBL" id="MPM77311.1"/>
    </source>
</evidence>
<comment type="subcellular location">
    <subcellularLocation>
        <location evidence="1">Cell outer membrane</location>
    </subcellularLocation>
</comment>
<evidence type="ECO:0000256" key="1">
    <source>
        <dbReference type="ARBA" id="ARBA00004442"/>
    </source>
</evidence>
<feature type="domain" description="RagB/SusD" evidence="5">
    <location>
        <begin position="4"/>
        <end position="102"/>
    </location>
</feature>